<dbReference type="InterPro" id="IPR052032">
    <property type="entry name" value="ATP-dep_AA_Ligase"/>
</dbReference>
<organism evidence="6 7">
    <name type="scientific">Pacificispira spongiicola</name>
    <dbReference type="NCBI Taxonomy" id="2729598"/>
    <lineage>
        <taxon>Bacteria</taxon>
        <taxon>Pseudomonadati</taxon>
        <taxon>Pseudomonadota</taxon>
        <taxon>Alphaproteobacteria</taxon>
        <taxon>Rhodospirillales</taxon>
        <taxon>Rhodospirillaceae</taxon>
        <taxon>Pacificispira</taxon>
    </lineage>
</organism>
<dbReference type="PANTHER" id="PTHR43585:SF2">
    <property type="entry name" value="ATP-GRASP ENZYME FSQD"/>
    <property type="match status" value="1"/>
</dbReference>
<feature type="domain" description="Cyclic nucleotide-binding" evidence="5">
    <location>
        <begin position="398"/>
        <end position="482"/>
    </location>
</feature>
<dbReference type="Pfam" id="PF13535">
    <property type="entry name" value="ATP-grasp_4"/>
    <property type="match status" value="1"/>
</dbReference>
<dbReference type="CDD" id="cd00038">
    <property type="entry name" value="CAP_ED"/>
    <property type="match status" value="1"/>
</dbReference>
<feature type="coiled-coil region" evidence="4">
    <location>
        <begin position="493"/>
        <end position="520"/>
    </location>
</feature>
<reference evidence="6 7" key="1">
    <citation type="submission" date="2020-04" db="EMBL/GenBank/DDBJ databases">
        <title>Rhodospirillaceae bacterium KN72 isolated from deep sea.</title>
        <authorList>
            <person name="Zhang D.-C."/>
        </authorList>
    </citation>
    <scope>NUCLEOTIDE SEQUENCE [LARGE SCALE GENOMIC DNA]</scope>
    <source>
        <strain evidence="6 7">KN72</strain>
    </source>
</reference>
<evidence type="ECO:0000256" key="4">
    <source>
        <dbReference type="SAM" id="Coils"/>
    </source>
</evidence>
<dbReference type="SUPFAM" id="SSF51206">
    <property type="entry name" value="cAMP-binding domain-like"/>
    <property type="match status" value="1"/>
</dbReference>
<protein>
    <submittedName>
        <fullName evidence="6">ATP-grasp domain-containing protein</fullName>
    </submittedName>
</protein>
<sequence length="520" mass="57851">MTGTGKRGTIVVDHGDHGASVVLDETVALGVAAQIDGKDLAQDGQTRFSDGDRVVITSENVLDSVLSRLDDPERRRLIDALKNKDRCRELMAARYPDFFYRRLPLADLPGLILPGKGRFVVKPNRGYFATAIKIVTGDSDLSAIRREIEEEVHRNAAVFADTVLSDADVIVEEFIDGEEYAVDMFFDAAGEPVIVNIYHHPIPENPDYLHALYYTSKPVFDRLLGPLTDWFREINRALGAKGFPIHGEFKLGDKGLVPIELNPLRFGGDGLVDLAYHAFGLNPYIAFVTDQAPDWGAIWQGREDKIYTWMMGYVGTEVDVASHRPNMGEFQSLFSNILSDTLLNYEAHLGFSVVYSEETDIDTVNRLVNTDFKQFFLGSRAFTEGALTKLYRCGVRAHFAAGEWIWREGDHGDYMLLVIDGTLDVLNETAGLDPILLDSVGSQSVVGEFSVMDGKPRSAGVRAGADGCTAMKISGKAFRKLLREAPGLFEDLYWQQQTRIRKMNKRLGELEAELATLKGR</sequence>
<keyword evidence="4" id="KW-0175">Coiled coil</keyword>
<evidence type="ECO:0000256" key="2">
    <source>
        <dbReference type="ARBA" id="ARBA00022741"/>
    </source>
</evidence>
<keyword evidence="7" id="KW-1185">Reference proteome</keyword>
<dbReference type="Gene3D" id="3.30.470.20">
    <property type="entry name" value="ATP-grasp fold, B domain"/>
    <property type="match status" value="1"/>
</dbReference>
<dbReference type="InterPro" id="IPR014710">
    <property type="entry name" value="RmlC-like_jellyroll"/>
</dbReference>
<keyword evidence="1" id="KW-0436">Ligase</keyword>
<dbReference type="Gene3D" id="2.60.120.10">
    <property type="entry name" value="Jelly Rolls"/>
    <property type="match status" value="1"/>
</dbReference>
<gene>
    <name evidence="6" type="ORF">HH303_15545</name>
</gene>
<dbReference type="EMBL" id="JABBNT010000004">
    <property type="protein sequence ID" value="NMM45911.1"/>
    <property type="molecule type" value="Genomic_DNA"/>
</dbReference>
<evidence type="ECO:0000259" key="5">
    <source>
        <dbReference type="PROSITE" id="PS50042"/>
    </source>
</evidence>
<evidence type="ECO:0000256" key="3">
    <source>
        <dbReference type="ARBA" id="ARBA00022840"/>
    </source>
</evidence>
<keyword evidence="3" id="KW-0067">ATP-binding</keyword>
<accession>A0A7Y0E2C3</accession>
<dbReference type="InterPro" id="IPR018490">
    <property type="entry name" value="cNMP-bd_dom_sf"/>
</dbReference>
<dbReference type="RefSeq" id="WP_169626285.1">
    <property type="nucleotide sequence ID" value="NZ_JABBNT010000004.1"/>
</dbReference>
<keyword evidence="2" id="KW-0547">Nucleotide-binding</keyword>
<dbReference type="GO" id="GO:0016874">
    <property type="term" value="F:ligase activity"/>
    <property type="evidence" value="ECO:0007669"/>
    <property type="project" value="UniProtKB-KW"/>
</dbReference>
<dbReference type="SUPFAM" id="SSF56059">
    <property type="entry name" value="Glutathione synthetase ATP-binding domain-like"/>
    <property type="match status" value="1"/>
</dbReference>
<dbReference type="GO" id="GO:0005524">
    <property type="term" value="F:ATP binding"/>
    <property type="evidence" value="ECO:0007669"/>
    <property type="project" value="UniProtKB-KW"/>
</dbReference>
<evidence type="ECO:0000313" key="7">
    <source>
        <dbReference type="Proteomes" id="UP000539372"/>
    </source>
</evidence>
<evidence type="ECO:0000313" key="6">
    <source>
        <dbReference type="EMBL" id="NMM45911.1"/>
    </source>
</evidence>
<comment type="caution">
    <text evidence="6">The sequence shown here is derived from an EMBL/GenBank/DDBJ whole genome shotgun (WGS) entry which is preliminary data.</text>
</comment>
<dbReference type="PANTHER" id="PTHR43585">
    <property type="entry name" value="FUMIPYRROLE BIOSYNTHESIS PROTEIN C"/>
    <property type="match status" value="1"/>
</dbReference>
<name>A0A7Y0E2C3_9PROT</name>
<evidence type="ECO:0000256" key="1">
    <source>
        <dbReference type="ARBA" id="ARBA00022598"/>
    </source>
</evidence>
<dbReference type="SMART" id="SM00100">
    <property type="entry name" value="cNMP"/>
    <property type="match status" value="1"/>
</dbReference>
<proteinExistence type="predicted"/>
<dbReference type="Proteomes" id="UP000539372">
    <property type="component" value="Unassembled WGS sequence"/>
</dbReference>
<dbReference type="PROSITE" id="PS50042">
    <property type="entry name" value="CNMP_BINDING_3"/>
    <property type="match status" value="1"/>
</dbReference>
<dbReference type="Pfam" id="PF00027">
    <property type="entry name" value="cNMP_binding"/>
    <property type="match status" value="1"/>
</dbReference>
<dbReference type="AlphaFoldDB" id="A0A7Y0E2C3"/>
<dbReference type="InterPro" id="IPR000595">
    <property type="entry name" value="cNMP-bd_dom"/>
</dbReference>